<sequence length="577" mass="64837">MLYEFGTRHFSAGIDRLEEEFILGLNATPSDDELSGQPSHSYSDDDSYTLDAVPELERRYGFIGLGPPPHLQSNTPRPNAPERMQYTFEHTPAHRIGPTSSQYNDNAGVTSFNNRYRSDTLPRRAATQPVRSTIIHEDVVYSRDTGERSRGPQLEHLVEQLVIQQRDFARQQDRNHRELQQENNLVQARLTAIKLGQTRAASARRPARGLKATRGITTRGKAPAKRDQRQTIPAPVVADTRAAPGVGSDSDSADGEDGDGQARRIIQPAMCRGTTGQTPDIPHTNDATGEIYLTPFFDFDVTYAKNDKIFRAVAKKVEGQLESSLPPSLESSDIPNFGTLVAMAKISFRGFKKSRKRTVDADAARRAEVNARTLRHFRRRETKLAHIKSQIVTYAADRDINATVLEDMLTEQHLSDEFSGPEDGEETFDAWKIRMAVKFGIPDLSTANLKNLHFLEVLECPWRSEMYSNMLHDMLSMWDASLTTKERANIRYLRVRGTHRLSIGVPTLAPYDFGISLDWLKQHQDDPLDGRLLNDWNTHGNPDGFDAWKLDRYRNATEGPAVEEGVDGTLAVQEGTQ</sequence>
<dbReference type="Proteomes" id="UP000623467">
    <property type="component" value="Unassembled WGS sequence"/>
</dbReference>
<proteinExistence type="predicted"/>
<name>A0A8H6Z931_9AGAR</name>
<comment type="caution">
    <text evidence="2">The sequence shown here is derived from an EMBL/GenBank/DDBJ whole genome shotgun (WGS) entry which is preliminary data.</text>
</comment>
<reference evidence="2" key="1">
    <citation type="submission" date="2020-05" db="EMBL/GenBank/DDBJ databases">
        <title>Mycena genomes resolve the evolution of fungal bioluminescence.</title>
        <authorList>
            <person name="Tsai I.J."/>
        </authorList>
    </citation>
    <scope>NUCLEOTIDE SEQUENCE</scope>
    <source>
        <strain evidence="2">160909Yilan</strain>
    </source>
</reference>
<keyword evidence="3" id="KW-1185">Reference proteome</keyword>
<dbReference type="AlphaFoldDB" id="A0A8H6Z931"/>
<evidence type="ECO:0000313" key="3">
    <source>
        <dbReference type="Proteomes" id="UP000623467"/>
    </source>
</evidence>
<protein>
    <submittedName>
        <fullName evidence="2">Uncharacterized protein</fullName>
    </submittedName>
</protein>
<gene>
    <name evidence="2" type="ORF">MSAN_00495100</name>
</gene>
<evidence type="ECO:0000313" key="2">
    <source>
        <dbReference type="EMBL" id="KAF7372889.1"/>
    </source>
</evidence>
<feature type="region of interest" description="Disordered" evidence="1">
    <location>
        <begin position="197"/>
        <end position="260"/>
    </location>
</feature>
<organism evidence="2 3">
    <name type="scientific">Mycena sanguinolenta</name>
    <dbReference type="NCBI Taxonomy" id="230812"/>
    <lineage>
        <taxon>Eukaryota</taxon>
        <taxon>Fungi</taxon>
        <taxon>Dikarya</taxon>
        <taxon>Basidiomycota</taxon>
        <taxon>Agaricomycotina</taxon>
        <taxon>Agaricomycetes</taxon>
        <taxon>Agaricomycetidae</taxon>
        <taxon>Agaricales</taxon>
        <taxon>Marasmiineae</taxon>
        <taxon>Mycenaceae</taxon>
        <taxon>Mycena</taxon>
    </lineage>
</organism>
<dbReference type="OrthoDB" id="3062345at2759"/>
<feature type="region of interest" description="Disordered" evidence="1">
    <location>
        <begin position="28"/>
        <end position="47"/>
    </location>
</feature>
<accession>A0A8H6Z931</accession>
<evidence type="ECO:0000256" key="1">
    <source>
        <dbReference type="SAM" id="MobiDB-lite"/>
    </source>
</evidence>
<dbReference type="EMBL" id="JACAZH010000003">
    <property type="protein sequence ID" value="KAF7372889.1"/>
    <property type="molecule type" value="Genomic_DNA"/>
</dbReference>